<reference evidence="1 2" key="1">
    <citation type="submission" date="2018-04" db="EMBL/GenBank/DDBJ databases">
        <title>Brenneria corticis sp.nov.</title>
        <authorList>
            <person name="Li Y."/>
        </authorList>
    </citation>
    <scope>NUCLEOTIDE SEQUENCE [LARGE SCALE GENOMIC DNA]</scope>
    <source>
        <strain evidence="1 2">CFCC 11842</strain>
    </source>
</reference>
<organism evidence="1 2">
    <name type="scientific">Brenneria corticis</name>
    <dbReference type="NCBI Taxonomy" id="2173106"/>
    <lineage>
        <taxon>Bacteria</taxon>
        <taxon>Pseudomonadati</taxon>
        <taxon>Pseudomonadota</taxon>
        <taxon>Gammaproteobacteria</taxon>
        <taxon>Enterobacterales</taxon>
        <taxon>Pectobacteriaceae</taxon>
        <taxon>Brenneria</taxon>
    </lineage>
</organism>
<keyword evidence="2" id="KW-1185">Reference proteome</keyword>
<accession>A0A2U1TMG6</accession>
<proteinExistence type="predicted"/>
<protein>
    <submittedName>
        <fullName evidence="1">DUF4222 domain-containing protein</fullName>
    </submittedName>
</protein>
<sequence length="71" mass="8436">MNNLIKPLDRRFRDKNSVIVHVTGYGPATQRVIFIRPGYDYPCARPVSYVKQYFTEVEDNHARRPEILERK</sequence>
<comment type="caution">
    <text evidence="1">The sequence shown here is derived from an EMBL/GenBank/DDBJ whole genome shotgun (WGS) entry which is preliminary data.</text>
</comment>
<name>A0A2U1TMG6_9GAMM</name>
<gene>
    <name evidence="1" type="ORF">DDT56_21655</name>
</gene>
<dbReference type="InterPro" id="IPR025317">
    <property type="entry name" value="DUF4222"/>
</dbReference>
<evidence type="ECO:0000313" key="2">
    <source>
        <dbReference type="Proteomes" id="UP000296159"/>
    </source>
</evidence>
<evidence type="ECO:0000313" key="1">
    <source>
        <dbReference type="EMBL" id="PWC10522.1"/>
    </source>
</evidence>
<dbReference type="AlphaFoldDB" id="A0A2U1TMG6"/>
<dbReference type="RefSeq" id="WP_136168438.1">
    <property type="nucleotide sequence ID" value="NZ_KZ819098.1"/>
</dbReference>
<dbReference type="Proteomes" id="UP000296159">
    <property type="component" value="Unassembled WGS sequence"/>
</dbReference>
<dbReference type="Pfam" id="PF13973">
    <property type="entry name" value="DUF4222"/>
    <property type="match status" value="1"/>
</dbReference>
<dbReference type="EMBL" id="QDKH01000036">
    <property type="protein sequence ID" value="PWC10522.1"/>
    <property type="molecule type" value="Genomic_DNA"/>
</dbReference>